<organism evidence="16 17">
    <name type="scientific">Euplotes crassus</name>
    <dbReference type="NCBI Taxonomy" id="5936"/>
    <lineage>
        <taxon>Eukaryota</taxon>
        <taxon>Sar</taxon>
        <taxon>Alveolata</taxon>
        <taxon>Ciliophora</taxon>
        <taxon>Intramacronucleata</taxon>
        <taxon>Spirotrichea</taxon>
        <taxon>Hypotrichia</taxon>
        <taxon>Euplotida</taxon>
        <taxon>Euplotidae</taxon>
        <taxon>Moneuplotes</taxon>
    </lineage>
</organism>
<comment type="catalytic activity">
    <reaction evidence="9">
        <text>D-xylose(out) = D-xylose(in)</text>
        <dbReference type="Rhea" id="RHEA:78427"/>
        <dbReference type="ChEBI" id="CHEBI:53455"/>
    </reaction>
    <physiologicalReaction direction="left-to-right" evidence="9">
        <dbReference type="Rhea" id="RHEA:78428"/>
    </physiologicalReaction>
</comment>
<dbReference type="GO" id="GO:0022857">
    <property type="term" value="F:transmembrane transporter activity"/>
    <property type="evidence" value="ECO:0007669"/>
    <property type="project" value="InterPro"/>
</dbReference>
<evidence type="ECO:0000256" key="4">
    <source>
        <dbReference type="ARBA" id="ARBA00022692"/>
    </source>
</evidence>
<evidence type="ECO:0000256" key="5">
    <source>
        <dbReference type="ARBA" id="ARBA00022989"/>
    </source>
</evidence>
<keyword evidence="17" id="KW-1185">Reference proteome</keyword>
<feature type="transmembrane region" description="Helical" evidence="14">
    <location>
        <begin position="59"/>
        <end position="79"/>
    </location>
</feature>
<proteinExistence type="predicted"/>
<gene>
    <name evidence="16" type="ORF">ECRASSUSDP1_LOCUS8685</name>
</gene>
<feature type="transmembrane region" description="Helical" evidence="14">
    <location>
        <begin position="184"/>
        <end position="204"/>
    </location>
</feature>
<feature type="transmembrane region" description="Helical" evidence="14">
    <location>
        <begin position="262"/>
        <end position="287"/>
    </location>
</feature>
<keyword evidence="4 14" id="KW-0812">Transmembrane</keyword>
<keyword evidence="3" id="KW-0813">Transport</keyword>
<evidence type="ECO:0000256" key="2">
    <source>
        <dbReference type="ARBA" id="ARBA00011738"/>
    </source>
</evidence>
<evidence type="ECO:0000256" key="11">
    <source>
        <dbReference type="ARBA" id="ARBA00044668"/>
    </source>
</evidence>
<dbReference type="PANTHER" id="PTHR48020:SF12">
    <property type="entry name" value="PROTON MYO-INOSITOL COTRANSPORTER"/>
    <property type="match status" value="1"/>
</dbReference>
<dbReference type="InterPro" id="IPR020846">
    <property type="entry name" value="MFS_dom"/>
</dbReference>
<dbReference type="AlphaFoldDB" id="A0AAD1UIM3"/>
<dbReference type="PANTHER" id="PTHR48020">
    <property type="entry name" value="PROTON MYO-INOSITOL COTRANSPORTER"/>
    <property type="match status" value="1"/>
</dbReference>
<keyword evidence="5 14" id="KW-1133">Transmembrane helix</keyword>
<comment type="catalytic activity">
    <reaction evidence="11">
        <text>D-glucosamine(out) = D-glucosamine(in)</text>
        <dbReference type="Rhea" id="RHEA:78423"/>
        <dbReference type="ChEBI" id="CHEBI:58723"/>
    </reaction>
    <physiologicalReaction direction="left-to-right" evidence="11">
        <dbReference type="Rhea" id="RHEA:78424"/>
    </physiologicalReaction>
</comment>
<dbReference type="PROSITE" id="PS50850">
    <property type="entry name" value="MFS"/>
    <property type="match status" value="1"/>
</dbReference>
<comment type="catalytic activity">
    <reaction evidence="10">
        <text>D-mannose(out) = D-mannose(in)</text>
        <dbReference type="Rhea" id="RHEA:78391"/>
        <dbReference type="ChEBI" id="CHEBI:4208"/>
    </reaction>
    <physiologicalReaction direction="left-to-right" evidence="10">
        <dbReference type="Rhea" id="RHEA:78392"/>
    </physiologicalReaction>
</comment>
<protein>
    <recommendedName>
        <fullName evidence="13">Hexose transporter 1</fullName>
    </recommendedName>
</protein>
<evidence type="ECO:0000256" key="1">
    <source>
        <dbReference type="ARBA" id="ARBA00004141"/>
    </source>
</evidence>
<evidence type="ECO:0000256" key="6">
    <source>
        <dbReference type="ARBA" id="ARBA00023136"/>
    </source>
</evidence>
<feature type="transmembrane region" description="Helical" evidence="14">
    <location>
        <begin position="109"/>
        <end position="131"/>
    </location>
</feature>
<sequence>MEMHLVFLWVWMGTIALGMFQMGFANVMFSSVAEVLEKEICGEETSGSWVCGGENFRSIMTTTVPAGAVFGALSGGYLVAYGRRKAILGMNVVLCLATGATMFENVIAILIGRIFVGYCVGVLGVVCPMFLSETSFVKVSGPVGAISQVMITTGNMIAYLFRFLTQINSTDGDEDLERTNSWRYVFMIPGIVALVQSFLLLLVFTDDTPKYYRQVRDERRARRIESLIDPDASRIDLMVGDSQSIVEEKVSLCQQFSPKYRCAFIVGCLLTVCQQLTGINVVILYTSQIIFSSTSSENWKSMEDQEFTTIITCVVGLVNFLSSLLAVILLKKFGRKFLFLVGNSGISLCLLALGIYTVKTDEDNFVVVFTLLFIVCFEIGIGTVFFVYISEIMTEVGISVAMAIIWTLTVVISLITETMIKSIMQQGIYFLFFGINTLFLLFIIFFVKETKGLSKSELKYLYSGSSVTYNPIAASRD</sequence>
<evidence type="ECO:0000256" key="8">
    <source>
        <dbReference type="ARBA" id="ARBA00044648"/>
    </source>
</evidence>
<feature type="transmembrane region" description="Helical" evidence="14">
    <location>
        <begin position="427"/>
        <end position="447"/>
    </location>
</feature>
<comment type="caution">
    <text evidence="16">The sequence shown here is derived from an EMBL/GenBank/DDBJ whole genome shotgun (WGS) entry which is preliminary data.</text>
</comment>
<feature type="transmembrane region" description="Helical" evidence="14">
    <location>
        <begin position="396"/>
        <end position="415"/>
    </location>
</feature>
<name>A0AAD1UIM3_EUPCR</name>
<evidence type="ECO:0000256" key="10">
    <source>
        <dbReference type="ARBA" id="ARBA00044662"/>
    </source>
</evidence>
<dbReference type="PRINTS" id="PR00171">
    <property type="entry name" value="SUGRTRNSPORT"/>
</dbReference>
<accession>A0AAD1UIM3</accession>
<dbReference type="EMBL" id="CAMPGE010008505">
    <property type="protein sequence ID" value="CAI2367402.1"/>
    <property type="molecule type" value="Genomic_DNA"/>
</dbReference>
<dbReference type="InterPro" id="IPR050814">
    <property type="entry name" value="Myo-inositol_Transporter"/>
</dbReference>
<dbReference type="Proteomes" id="UP001295684">
    <property type="component" value="Unassembled WGS sequence"/>
</dbReference>
<feature type="transmembrane region" description="Helical" evidence="14">
    <location>
        <begin position="143"/>
        <end position="164"/>
    </location>
</feature>
<evidence type="ECO:0000256" key="7">
    <source>
        <dbReference type="ARBA" id="ARBA00044637"/>
    </source>
</evidence>
<comment type="catalytic activity">
    <reaction evidence="8">
        <text>D-glucose(out) = D-glucose(in)</text>
        <dbReference type="Rhea" id="RHEA:60376"/>
        <dbReference type="ChEBI" id="CHEBI:4167"/>
    </reaction>
    <physiologicalReaction direction="left-to-right" evidence="8">
        <dbReference type="Rhea" id="RHEA:60377"/>
    </physiologicalReaction>
</comment>
<evidence type="ECO:0000259" key="15">
    <source>
        <dbReference type="PROSITE" id="PS50850"/>
    </source>
</evidence>
<dbReference type="InterPro" id="IPR036259">
    <property type="entry name" value="MFS_trans_sf"/>
</dbReference>
<dbReference type="SUPFAM" id="SSF103473">
    <property type="entry name" value="MFS general substrate transporter"/>
    <property type="match status" value="1"/>
</dbReference>
<reference evidence="16" key="1">
    <citation type="submission" date="2023-07" db="EMBL/GenBank/DDBJ databases">
        <authorList>
            <consortium name="AG Swart"/>
            <person name="Singh M."/>
            <person name="Singh A."/>
            <person name="Seah K."/>
            <person name="Emmerich C."/>
        </authorList>
    </citation>
    <scope>NUCLEOTIDE SEQUENCE</scope>
    <source>
        <strain evidence="16">DP1</strain>
    </source>
</reference>
<dbReference type="GO" id="GO:0016020">
    <property type="term" value="C:membrane"/>
    <property type="evidence" value="ECO:0007669"/>
    <property type="project" value="UniProtKB-SubCell"/>
</dbReference>
<feature type="domain" description="Major facilitator superfamily (MFS) profile" evidence="15">
    <location>
        <begin position="11"/>
        <end position="451"/>
    </location>
</feature>
<feature type="transmembrane region" description="Helical" evidence="14">
    <location>
        <begin position="307"/>
        <end position="330"/>
    </location>
</feature>
<feature type="transmembrane region" description="Helical" evidence="14">
    <location>
        <begin position="86"/>
        <end position="103"/>
    </location>
</feature>
<evidence type="ECO:0000256" key="3">
    <source>
        <dbReference type="ARBA" id="ARBA00022448"/>
    </source>
</evidence>
<evidence type="ECO:0000256" key="14">
    <source>
        <dbReference type="SAM" id="Phobius"/>
    </source>
</evidence>
<feature type="transmembrane region" description="Helical" evidence="14">
    <location>
        <begin position="337"/>
        <end position="358"/>
    </location>
</feature>
<evidence type="ECO:0000256" key="12">
    <source>
        <dbReference type="ARBA" id="ARBA00044710"/>
    </source>
</evidence>
<evidence type="ECO:0000313" key="16">
    <source>
        <dbReference type="EMBL" id="CAI2367402.1"/>
    </source>
</evidence>
<dbReference type="Gene3D" id="1.20.1250.20">
    <property type="entry name" value="MFS general substrate transporter like domains"/>
    <property type="match status" value="1"/>
</dbReference>
<comment type="subcellular location">
    <subcellularLocation>
        <location evidence="1">Membrane</location>
        <topology evidence="1">Multi-pass membrane protein</topology>
    </subcellularLocation>
</comment>
<dbReference type="InterPro" id="IPR003663">
    <property type="entry name" value="Sugar/inositol_transpt"/>
</dbReference>
<dbReference type="Pfam" id="PF00083">
    <property type="entry name" value="Sugar_tr"/>
    <property type="match status" value="1"/>
</dbReference>
<evidence type="ECO:0000313" key="17">
    <source>
        <dbReference type="Proteomes" id="UP001295684"/>
    </source>
</evidence>
<dbReference type="InterPro" id="IPR005828">
    <property type="entry name" value="MFS_sugar_transport-like"/>
</dbReference>
<comment type="catalytic activity">
    <reaction evidence="12">
        <text>D-fructose(out) = D-fructose(in)</text>
        <dbReference type="Rhea" id="RHEA:60372"/>
        <dbReference type="ChEBI" id="CHEBI:37721"/>
    </reaction>
    <physiologicalReaction direction="left-to-right" evidence="12">
        <dbReference type="Rhea" id="RHEA:60373"/>
    </physiologicalReaction>
</comment>
<feature type="transmembrane region" description="Helical" evidence="14">
    <location>
        <begin position="364"/>
        <end position="389"/>
    </location>
</feature>
<comment type="subunit">
    <text evidence="2">Homodimer.</text>
</comment>
<evidence type="ECO:0000256" key="9">
    <source>
        <dbReference type="ARBA" id="ARBA00044656"/>
    </source>
</evidence>
<comment type="catalytic activity">
    <reaction evidence="7">
        <text>D-galactose(in) = D-galactose(out)</text>
        <dbReference type="Rhea" id="RHEA:34915"/>
        <dbReference type="ChEBI" id="CHEBI:4139"/>
    </reaction>
    <physiologicalReaction direction="right-to-left" evidence="7">
        <dbReference type="Rhea" id="RHEA:34917"/>
    </physiologicalReaction>
</comment>
<keyword evidence="6 14" id="KW-0472">Membrane</keyword>
<evidence type="ECO:0000256" key="13">
    <source>
        <dbReference type="ARBA" id="ARBA00044780"/>
    </source>
</evidence>